<accession>A0A364JXB6</accession>
<dbReference type="Proteomes" id="UP000249453">
    <property type="component" value="Unassembled WGS sequence"/>
</dbReference>
<sequence length="169" mass="19507">MRGFVFFTENSKRRLIVSMDKQPFWCTKSLEQLTKAEWESLCDGCGQCCMHKLRDEDTNAIYWTSVACTLLNPESGKCCDYPNRRKIVPDCVILTPELVYEVDWLPATCAYRLVAEGYDLYWWHPLVSGSEDSVHEAGISVRGRVTAFDHEMQHDGDYLNHMVDEPEQS</sequence>
<organism evidence="2 3">
    <name type="scientific">Falsochrobactrum ovis</name>
    <dbReference type="NCBI Taxonomy" id="1293442"/>
    <lineage>
        <taxon>Bacteria</taxon>
        <taxon>Pseudomonadati</taxon>
        <taxon>Pseudomonadota</taxon>
        <taxon>Alphaproteobacteria</taxon>
        <taxon>Hyphomicrobiales</taxon>
        <taxon>Brucellaceae</taxon>
        <taxon>Falsochrobactrum</taxon>
    </lineage>
</organism>
<dbReference type="HAMAP" id="MF_00676">
    <property type="entry name" value="UPF0260"/>
    <property type="match status" value="1"/>
</dbReference>
<comment type="similarity">
    <text evidence="1">Belongs to the UPF0260 family.</text>
</comment>
<gene>
    <name evidence="2" type="ORF">C7374_10296</name>
</gene>
<comment type="caution">
    <text evidence="2">The sequence shown here is derived from an EMBL/GenBank/DDBJ whole genome shotgun (WGS) entry which is preliminary data.</text>
</comment>
<keyword evidence="3" id="KW-1185">Reference proteome</keyword>
<dbReference type="InterPro" id="IPR008228">
    <property type="entry name" value="UCP006173"/>
</dbReference>
<dbReference type="PANTHER" id="PTHR37421">
    <property type="entry name" value="UPF0260 PROTEIN YCGN"/>
    <property type="match status" value="1"/>
</dbReference>
<evidence type="ECO:0000313" key="2">
    <source>
        <dbReference type="EMBL" id="RAK32101.1"/>
    </source>
</evidence>
<dbReference type="Pfam" id="PF03692">
    <property type="entry name" value="CxxCxxCC"/>
    <property type="match status" value="1"/>
</dbReference>
<dbReference type="AlphaFoldDB" id="A0A364JXB6"/>
<reference evidence="2 3" key="1">
    <citation type="submission" date="2018-06" db="EMBL/GenBank/DDBJ databases">
        <title>Genomic Encyclopedia of Type Strains, Phase IV (KMG-IV): sequencing the most valuable type-strain genomes for metagenomic binning, comparative biology and taxonomic classification.</title>
        <authorList>
            <person name="Goeker M."/>
        </authorList>
    </citation>
    <scope>NUCLEOTIDE SEQUENCE [LARGE SCALE GENOMIC DNA]</scope>
    <source>
        <strain evidence="2 3">DSM 26720</strain>
    </source>
</reference>
<evidence type="ECO:0000256" key="1">
    <source>
        <dbReference type="HAMAP-Rule" id="MF_00676"/>
    </source>
</evidence>
<dbReference type="PANTHER" id="PTHR37421:SF1">
    <property type="entry name" value="UPF0260 PROTEIN YCGN"/>
    <property type="match status" value="1"/>
</dbReference>
<dbReference type="EMBL" id="QLMK01000002">
    <property type="protein sequence ID" value="RAK32101.1"/>
    <property type="molecule type" value="Genomic_DNA"/>
</dbReference>
<evidence type="ECO:0000313" key="3">
    <source>
        <dbReference type="Proteomes" id="UP000249453"/>
    </source>
</evidence>
<proteinExistence type="inferred from homology"/>
<dbReference type="InterPro" id="IPR005358">
    <property type="entry name" value="Puta_zinc/iron-chelating_dom"/>
</dbReference>
<dbReference type="NCBIfam" id="NF003507">
    <property type="entry name" value="PRK05170.2-5"/>
    <property type="match status" value="1"/>
</dbReference>
<protein>
    <recommendedName>
        <fullName evidence="1">UPF0260 protein C7374_10296</fullName>
    </recommendedName>
</protein>
<dbReference type="NCBIfam" id="NF003501">
    <property type="entry name" value="PRK05170.1-5"/>
    <property type="match status" value="1"/>
</dbReference>
<name>A0A364JXB6_9HYPH</name>
<dbReference type="PIRSF" id="PIRSF006173">
    <property type="entry name" value="UCP006173"/>
    <property type="match status" value="1"/>
</dbReference>